<feature type="transmembrane region" description="Helical" evidence="1">
    <location>
        <begin position="52"/>
        <end position="71"/>
    </location>
</feature>
<reference evidence="2" key="1">
    <citation type="submission" date="2020-05" db="EMBL/GenBank/DDBJ databases">
        <authorList>
            <person name="Rincon C."/>
            <person name="Sanders R I."/>
            <person name="Robbins C."/>
            <person name="Chaturvedi A."/>
        </authorList>
    </citation>
    <scope>NUCLEOTIDE SEQUENCE</scope>
    <source>
        <strain evidence="2">CHB12</strain>
    </source>
</reference>
<evidence type="ECO:0000256" key="1">
    <source>
        <dbReference type="SAM" id="Phobius"/>
    </source>
</evidence>
<protein>
    <submittedName>
        <fullName evidence="2">Uncharacterized protein</fullName>
    </submittedName>
</protein>
<accession>A0A916EK51</accession>
<evidence type="ECO:0000313" key="3">
    <source>
        <dbReference type="Proteomes" id="UP000684084"/>
    </source>
</evidence>
<dbReference type="Proteomes" id="UP000684084">
    <property type="component" value="Unassembled WGS sequence"/>
</dbReference>
<evidence type="ECO:0000313" key="2">
    <source>
        <dbReference type="EMBL" id="CAB5394610.1"/>
    </source>
</evidence>
<dbReference type="VEuPathDB" id="FungiDB:RhiirFUN_007398"/>
<organism evidence="2 3">
    <name type="scientific">Rhizophagus irregularis</name>
    <dbReference type="NCBI Taxonomy" id="588596"/>
    <lineage>
        <taxon>Eukaryota</taxon>
        <taxon>Fungi</taxon>
        <taxon>Fungi incertae sedis</taxon>
        <taxon>Mucoromycota</taxon>
        <taxon>Glomeromycotina</taxon>
        <taxon>Glomeromycetes</taxon>
        <taxon>Glomerales</taxon>
        <taxon>Glomeraceae</taxon>
        <taxon>Rhizophagus</taxon>
    </lineage>
</organism>
<dbReference type="OrthoDB" id="2356773at2759"/>
<proteinExistence type="predicted"/>
<keyword evidence="1" id="KW-0812">Transmembrane</keyword>
<comment type="caution">
    <text evidence="2">The sequence shown here is derived from an EMBL/GenBank/DDBJ whole genome shotgun (WGS) entry which is preliminary data.</text>
</comment>
<keyword evidence="1" id="KW-1133">Transmembrane helix</keyword>
<sequence length="78" mass="9082">MPLSSSFSSYYFYMNSWMVLIFRNGILHNYGIWDLCALAFSNILRVPCVEGFIGIQISYYLCIPILLYQIWKSGKVVI</sequence>
<gene>
    <name evidence="2" type="ORF">CHRIB12_LOCUS23404</name>
</gene>
<name>A0A916EK51_9GLOM</name>
<dbReference type="AlphaFoldDB" id="A0A916EK51"/>
<dbReference type="EMBL" id="CAGKOT010000090">
    <property type="protein sequence ID" value="CAB5394610.1"/>
    <property type="molecule type" value="Genomic_DNA"/>
</dbReference>
<keyword evidence="1" id="KW-0472">Membrane</keyword>